<keyword evidence="8 15" id="KW-0479">Metal-binding</keyword>
<dbReference type="InterPro" id="IPR006805">
    <property type="entry name" value="Anth_synth_I_N"/>
</dbReference>
<comment type="cofactor">
    <cofactor evidence="1 15">
        <name>Mg(2+)</name>
        <dbReference type="ChEBI" id="CHEBI:18420"/>
    </cofactor>
</comment>
<feature type="domain" description="Anthranilate synthase component I N-terminal" evidence="17">
    <location>
        <begin position="17"/>
        <end position="153"/>
    </location>
</feature>
<dbReference type="RefSeq" id="WP_343798611.1">
    <property type="nucleotide sequence ID" value="NZ_BAAADJ010000021.1"/>
</dbReference>
<keyword evidence="12 15" id="KW-0456">Lyase</keyword>
<keyword evidence="11 15" id="KW-0057">Aromatic amino acid biosynthesis</keyword>
<dbReference type="PANTHER" id="PTHR11236">
    <property type="entry name" value="AMINOBENZOATE/ANTHRANILATE SYNTHASE"/>
    <property type="match status" value="1"/>
</dbReference>
<dbReference type="EC" id="4.1.3.27" evidence="5 15"/>
<comment type="catalytic activity">
    <reaction evidence="14 15">
        <text>chorismate + L-glutamine = anthranilate + pyruvate + L-glutamate + H(+)</text>
        <dbReference type="Rhea" id="RHEA:21732"/>
        <dbReference type="ChEBI" id="CHEBI:15361"/>
        <dbReference type="ChEBI" id="CHEBI:15378"/>
        <dbReference type="ChEBI" id="CHEBI:16567"/>
        <dbReference type="ChEBI" id="CHEBI:29748"/>
        <dbReference type="ChEBI" id="CHEBI:29985"/>
        <dbReference type="ChEBI" id="CHEBI:58359"/>
        <dbReference type="EC" id="4.1.3.27"/>
    </reaction>
</comment>
<dbReference type="Proteomes" id="UP001500782">
    <property type="component" value="Unassembled WGS sequence"/>
</dbReference>
<evidence type="ECO:0000313" key="18">
    <source>
        <dbReference type="EMBL" id="GAA0329100.1"/>
    </source>
</evidence>
<evidence type="ECO:0000256" key="2">
    <source>
        <dbReference type="ARBA" id="ARBA00004873"/>
    </source>
</evidence>
<comment type="pathway">
    <text evidence="2 15">Amino-acid biosynthesis; L-tryptophan biosynthesis; L-tryptophan from chorismate: step 1/5.</text>
</comment>
<evidence type="ECO:0000256" key="8">
    <source>
        <dbReference type="ARBA" id="ARBA00022723"/>
    </source>
</evidence>
<comment type="caution">
    <text evidence="18">The sequence shown here is derived from an EMBL/GenBank/DDBJ whole genome shotgun (WGS) entry which is preliminary data.</text>
</comment>
<keyword evidence="7 15" id="KW-0028">Amino-acid biosynthesis</keyword>
<dbReference type="InterPro" id="IPR019999">
    <property type="entry name" value="Anth_synth_I-like"/>
</dbReference>
<evidence type="ECO:0000256" key="15">
    <source>
        <dbReference type="RuleBase" id="RU364045"/>
    </source>
</evidence>
<evidence type="ECO:0000256" key="10">
    <source>
        <dbReference type="ARBA" id="ARBA00022842"/>
    </source>
</evidence>
<evidence type="ECO:0000256" key="1">
    <source>
        <dbReference type="ARBA" id="ARBA00001946"/>
    </source>
</evidence>
<dbReference type="InterPro" id="IPR015890">
    <property type="entry name" value="Chorismate_C"/>
</dbReference>
<evidence type="ECO:0000259" key="17">
    <source>
        <dbReference type="Pfam" id="PF04715"/>
    </source>
</evidence>
<dbReference type="Pfam" id="PF00425">
    <property type="entry name" value="Chorismate_bind"/>
    <property type="match status" value="1"/>
</dbReference>
<evidence type="ECO:0000256" key="3">
    <source>
        <dbReference type="ARBA" id="ARBA00009562"/>
    </source>
</evidence>
<dbReference type="NCBIfam" id="TIGR00564">
    <property type="entry name" value="trpE_most"/>
    <property type="match status" value="1"/>
</dbReference>
<evidence type="ECO:0000256" key="13">
    <source>
        <dbReference type="ARBA" id="ARBA00025634"/>
    </source>
</evidence>
<comment type="subunit">
    <text evidence="4 15">Heterotetramer consisting of two non-identical subunits: a beta subunit (TrpG) and a large alpha subunit (TrpE).</text>
</comment>
<evidence type="ECO:0000256" key="6">
    <source>
        <dbReference type="ARBA" id="ARBA00020653"/>
    </source>
</evidence>
<evidence type="ECO:0000256" key="7">
    <source>
        <dbReference type="ARBA" id="ARBA00022605"/>
    </source>
</evidence>
<proteinExistence type="inferred from homology"/>
<organism evidence="18 19">
    <name type="scientific">Bacillus carboniphilus</name>
    <dbReference type="NCBI Taxonomy" id="86663"/>
    <lineage>
        <taxon>Bacteria</taxon>
        <taxon>Bacillati</taxon>
        <taxon>Bacillota</taxon>
        <taxon>Bacilli</taxon>
        <taxon>Bacillales</taxon>
        <taxon>Bacillaceae</taxon>
        <taxon>Bacillus</taxon>
    </lineage>
</organism>
<dbReference type="InterPro" id="IPR005256">
    <property type="entry name" value="Anth_synth_I_PabB"/>
</dbReference>
<keyword evidence="10 15" id="KW-0460">Magnesium</keyword>
<evidence type="ECO:0000256" key="11">
    <source>
        <dbReference type="ARBA" id="ARBA00023141"/>
    </source>
</evidence>
<sequence length="460" mass="51839">MSQVESIRIHVEEMEGDVMTPIQIFQSLKGEKKCLLESSSKHEVSGRYSFISANPYMEFVSFENEHHIKKQKQEVEIVQGKTIEVLKKLLPKIDDLPHFPFVGGAVGYLGYDIIRQYEKIGNVPSDPLNLPDAHLMFYEDVCIFDHLQEKVYLVALSMGGQDNPRERVQKTKTSLENISRANERKSFRTSTYHSNITKTAFLENVKKAKERIKQGDIFQVVLSQRLQSSFDGDPFTFYRQLRKLNPSPYMFYIDFSDYIVLGASPESLIKTDGETITTNPIAGTRPRGKTFEEDQALGNELLADEKERAEHDMLVDLSRNDIGRIAKVGTVQVKKYMEVEHFQHVMHLVSEVVGELKDDIHPLDALAVSLPAGTVSGAPKIRAMSILNELEGEKRGLYSGAVGYASFNGQLDFALAIRTMVIKENIAYVQAGAGIVHDSVPEKEYEETLNKAKSLLEVTS</sequence>
<reference evidence="19" key="1">
    <citation type="journal article" date="2019" name="Int. J. Syst. Evol. Microbiol.">
        <title>The Global Catalogue of Microorganisms (GCM) 10K type strain sequencing project: providing services to taxonomists for standard genome sequencing and annotation.</title>
        <authorList>
            <consortium name="The Broad Institute Genomics Platform"/>
            <consortium name="The Broad Institute Genome Sequencing Center for Infectious Disease"/>
            <person name="Wu L."/>
            <person name="Ma J."/>
        </authorList>
    </citation>
    <scope>NUCLEOTIDE SEQUENCE [LARGE SCALE GENOMIC DNA]</scope>
    <source>
        <strain evidence="19">JCM 9731</strain>
    </source>
</reference>
<evidence type="ECO:0000256" key="5">
    <source>
        <dbReference type="ARBA" id="ARBA00012266"/>
    </source>
</evidence>
<gene>
    <name evidence="15 18" type="primary">trpE</name>
    <name evidence="18" type="ORF">GCM10008967_19500</name>
</gene>
<evidence type="ECO:0000256" key="4">
    <source>
        <dbReference type="ARBA" id="ARBA00011575"/>
    </source>
</evidence>
<name>A0ABP3FXA2_9BACI</name>
<dbReference type="SUPFAM" id="SSF56322">
    <property type="entry name" value="ADC synthase"/>
    <property type="match status" value="1"/>
</dbReference>
<evidence type="ECO:0000256" key="9">
    <source>
        <dbReference type="ARBA" id="ARBA00022822"/>
    </source>
</evidence>
<protein>
    <recommendedName>
        <fullName evidence="6 15">Anthranilate synthase component 1</fullName>
        <ecNumber evidence="5 15">4.1.3.27</ecNumber>
    </recommendedName>
</protein>
<evidence type="ECO:0000256" key="12">
    <source>
        <dbReference type="ARBA" id="ARBA00023239"/>
    </source>
</evidence>
<feature type="domain" description="Chorismate-utilising enzyme C-terminal" evidence="16">
    <location>
        <begin position="198"/>
        <end position="451"/>
    </location>
</feature>
<dbReference type="Gene3D" id="3.60.120.10">
    <property type="entry name" value="Anthranilate synthase"/>
    <property type="match status" value="1"/>
</dbReference>
<dbReference type="PRINTS" id="PR00095">
    <property type="entry name" value="ANTSNTHASEI"/>
</dbReference>
<accession>A0ABP3FXA2</accession>
<evidence type="ECO:0000256" key="14">
    <source>
        <dbReference type="ARBA" id="ARBA00047683"/>
    </source>
</evidence>
<dbReference type="PANTHER" id="PTHR11236:SF48">
    <property type="entry name" value="ISOCHORISMATE SYNTHASE MENF"/>
    <property type="match status" value="1"/>
</dbReference>
<comment type="similarity">
    <text evidence="3 15">Belongs to the anthranilate synthase component I family.</text>
</comment>
<comment type="function">
    <text evidence="13 15">Part of a heterotetrameric complex that catalyzes the two-step biosynthesis of anthranilate, an intermediate in the biosynthesis of L-tryptophan. In the first step, the glutamine-binding beta subunit (TrpG) of anthranilate synthase (AS) provides the glutamine amidotransferase activity which generates ammonia as a substrate that, along with chorismate, is used in the second step, catalyzed by the large alpha subunit of AS (TrpE) to produce anthranilate. In the absence of TrpG, TrpE can synthesize anthranilate directly from chorismate and high concentrations of ammonia.</text>
</comment>
<evidence type="ECO:0000313" key="19">
    <source>
        <dbReference type="Proteomes" id="UP001500782"/>
    </source>
</evidence>
<dbReference type="Pfam" id="PF04715">
    <property type="entry name" value="Anth_synt_I_N"/>
    <property type="match status" value="1"/>
</dbReference>
<keyword evidence="19" id="KW-1185">Reference proteome</keyword>
<dbReference type="EMBL" id="BAAADJ010000021">
    <property type="protein sequence ID" value="GAA0329100.1"/>
    <property type="molecule type" value="Genomic_DNA"/>
</dbReference>
<evidence type="ECO:0000259" key="16">
    <source>
        <dbReference type="Pfam" id="PF00425"/>
    </source>
</evidence>
<keyword evidence="9 15" id="KW-0822">Tryptophan biosynthesis</keyword>
<dbReference type="InterPro" id="IPR005801">
    <property type="entry name" value="ADC_synthase"/>
</dbReference>